<dbReference type="Proteomes" id="UP000007129">
    <property type="component" value="Unassembled WGS sequence"/>
</dbReference>
<dbReference type="EMBL" id="AHHD01000009">
    <property type="protein sequence ID" value="EKG22406.1"/>
    <property type="molecule type" value="Genomic_DNA"/>
</dbReference>
<accession>K2RIL0</accession>
<comment type="caution">
    <text evidence="1">The sequence shown here is derived from an EMBL/GenBank/DDBJ whole genome shotgun (WGS) entry which is preliminary data.</text>
</comment>
<dbReference type="VEuPathDB" id="FungiDB:MPH_00247"/>
<dbReference type="AlphaFoldDB" id="K2RIL0"/>
<sequence>FLALLLYEIFSFYFILDLYFSSIEKSF</sequence>
<reference evidence="1 2" key="1">
    <citation type="journal article" date="2012" name="BMC Genomics">
        <title>Tools to kill: Genome of one of the most destructive plant pathogenic fungi Macrophomina phaseolina.</title>
        <authorList>
            <person name="Islam M.S."/>
            <person name="Haque M.S."/>
            <person name="Islam M.M."/>
            <person name="Emdad E.M."/>
            <person name="Halim A."/>
            <person name="Hossen Q.M.M."/>
            <person name="Hossain M.Z."/>
            <person name="Ahmed B."/>
            <person name="Rahim S."/>
            <person name="Rahman M.S."/>
            <person name="Alam M.M."/>
            <person name="Hou S."/>
            <person name="Wan X."/>
            <person name="Saito J.A."/>
            <person name="Alam M."/>
        </authorList>
    </citation>
    <scope>NUCLEOTIDE SEQUENCE [LARGE SCALE GENOMIC DNA]</scope>
    <source>
        <strain evidence="1 2">MS6</strain>
    </source>
</reference>
<feature type="non-terminal residue" evidence="1">
    <location>
        <position position="1"/>
    </location>
</feature>
<gene>
    <name evidence="1" type="ORF">MPH_00247</name>
</gene>
<protein>
    <submittedName>
        <fullName evidence="1">Uncharacterized protein</fullName>
    </submittedName>
</protein>
<name>K2RIL0_MACPH</name>
<evidence type="ECO:0000313" key="2">
    <source>
        <dbReference type="Proteomes" id="UP000007129"/>
    </source>
</evidence>
<dbReference type="HOGENOM" id="CLU_3416405_0_0_1"/>
<dbReference type="InParanoid" id="K2RIL0"/>
<organism evidence="1 2">
    <name type="scientific">Macrophomina phaseolina (strain MS6)</name>
    <name type="common">Charcoal rot fungus</name>
    <dbReference type="NCBI Taxonomy" id="1126212"/>
    <lineage>
        <taxon>Eukaryota</taxon>
        <taxon>Fungi</taxon>
        <taxon>Dikarya</taxon>
        <taxon>Ascomycota</taxon>
        <taxon>Pezizomycotina</taxon>
        <taxon>Dothideomycetes</taxon>
        <taxon>Dothideomycetes incertae sedis</taxon>
        <taxon>Botryosphaeriales</taxon>
        <taxon>Botryosphaeriaceae</taxon>
        <taxon>Macrophomina</taxon>
    </lineage>
</organism>
<feature type="non-terminal residue" evidence="1">
    <location>
        <position position="27"/>
    </location>
</feature>
<proteinExistence type="predicted"/>
<evidence type="ECO:0000313" key="1">
    <source>
        <dbReference type="EMBL" id="EKG22406.1"/>
    </source>
</evidence>